<comment type="caution">
    <text evidence="2">The sequence shown here is derived from an EMBL/GenBank/DDBJ whole genome shotgun (WGS) entry which is preliminary data.</text>
</comment>
<dbReference type="PATRIC" id="fig|1357400.3.peg.374"/>
<evidence type="ECO:0008006" key="4">
    <source>
        <dbReference type="Google" id="ProtNLM"/>
    </source>
</evidence>
<name>V8CC07_9HELI</name>
<feature type="compositionally biased region" description="Basic and acidic residues" evidence="1">
    <location>
        <begin position="419"/>
        <end position="448"/>
    </location>
</feature>
<dbReference type="GO" id="GO:0016788">
    <property type="term" value="F:hydrolase activity, acting on ester bonds"/>
    <property type="evidence" value="ECO:0007669"/>
    <property type="project" value="UniProtKB-ARBA"/>
</dbReference>
<dbReference type="EMBL" id="AZJI01000001">
    <property type="protein sequence ID" value="ETD24933.1"/>
    <property type="molecule type" value="Genomic_DNA"/>
</dbReference>
<feature type="compositionally biased region" description="Basic and acidic residues" evidence="1">
    <location>
        <begin position="402"/>
        <end position="411"/>
    </location>
</feature>
<accession>V8CC07</accession>
<feature type="compositionally biased region" description="Basic and acidic residues" evidence="1">
    <location>
        <begin position="364"/>
        <end position="376"/>
    </location>
</feature>
<evidence type="ECO:0000313" key="3">
    <source>
        <dbReference type="Proteomes" id="UP000018731"/>
    </source>
</evidence>
<dbReference type="InterPro" id="IPR007407">
    <property type="entry name" value="DUF459"/>
</dbReference>
<dbReference type="InterPro" id="IPR036514">
    <property type="entry name" value="SGNH_hydro_sf"/>
</dbReference>
<dbReference type="eggNOG" id="COG2845">
    <property type="taxonomic scope" value="Bacteria"/>
</dbReference>
<feature type="region of interest" description="Disordered" evidence="1">
    <location>
        <begin position="324"/>
        <end position="377"/>
    </location>
</feature>
<dbReference type="Proteomes" id="UP000018731">
    <property type="component" value="Unassembled WGS sequence"/>
</dbReference>
<dbReference type="SUPFAM" id="SSF52266">
    <property type="entry name" value="SGNH hydrolase"/>
    <property type="match status" value="1"/>
</dbReference>
<keyword evidence="3" id="KW-1185">Reference proteome</keyword>
<feature type="compositionally biased region" description="Basic and acidic residues" evidence="1">
    <location>
        <begin position="459"/>
        <end position="512"/>
    </location>
</feature>
<dbReference type="AlphaFoldDB" id="V8CC07"/>
<dbReference type="OrthoDB" id="445620at2"/>
<evidence type="ECO:0000256" key="1">
    <source>
        <dbReference type="SAM" id="MobiDB-lite"/>
    </source>
</evidence>
<feature type="region of interest" description="Disordered" evidence="1">
    <location>
        <begin position="390"/>
        <end position="525"/>
    </location>
</feature>
<dbReference type="Gene3D" id="3.40.50.1110">
    <property type="entry name" value="SGNH hydrolase"/>
    <property type="match status" value="1"/>
</dbReference>
<sequence length="525" mass="60049">MRIYDFILTLIGSFILVALMMNASIHSYIEQKYHLDVFDANEPILEILGKPKAWLDDLRELLLPSVEELALSQSLQDEREKSTKEKSVWERLMGTESLDSFFTPKEETRYPFIDKDGKLVLKQDSTFIFIGDSMMQGVGLTLASELKKRGFSVINIAKQSTGLTYTHFFDWGKALREAFAKNPHINIVVMMVGANDPYSMPKMKYGSDEWIETYSSRIKEIIDISLENDAVVVWYDAPYVRKEPLNTRLIFLNTLYKSQVDSAKQLLLHANSALAPDGVYTSYVKNEQGRSIRVRGEDGIHFSGEGSRALSRLLLERLEVVQEQISQDESTQSTTKTTLDTPSTQKIQYTYDTDKPKSTPTKQKTQEIQESQEPKIESIQAIDSAKNDLVQYSDEQSAEQNQNKDKKESKREQRKNKKAQQDKPQEEQKSQEIVVEKIKDTPQEEPKPQKRKWKNIFENNEKESSDEPTKESKKPQKDSKKDSLESPKDSHIEKGAEKGAEKINDKANDKNPLESNNSTPKKKGA</sequence>
<dbReference type="Pfam" id="PF04311">
    <property type="entry name" value="DUF459"/>
    <property type="match status" value="1"/>
</dbReference>
<dbReference type="HOGENOM" id="CLU_518538_0_0_7"/>
<gene>
    <name evidence="2" type="ORF">HMPREF2086_00267</name>
</gene>
<dbReference type="RefSeq" id="WP_023926935.1">
    <property type="nucleotide sequence ID" value="NZ_KI669454.1"/>
</dbReference>
<dbReference type="STRING" id="1357400.HMPREF2086_00267"/>
<organism evidence="2 3">
    <name type="scientific">Helicobacter macacae MIT 99-5501</name>
    <dbReference type="NCBI Taxonomy" id="1357400"/>
    <lineage>
        <taxon>Bacteria</taxon>
        <taxon>Pseudomonadati</taxon>
        <taxon>Campylobacterota</taxon>
        <taxon>Epsilonproteobacteria</taxon>
        <taxon>Campylobacterales</taxon>
        <taxon>Helicobacteraceae</taxon>
        <taxon>Helicobacter</taxon>
    </lineage>
</organism>
<evidence type="ECO:0000313" key="2">
    <source>
        <dbReference type="EMBL" id="ETD24933.1"/>
    </source>
</evidence>
<protein>
    <recommendedName>
        <fullName evidence="4">SGNH hydrolase-type esterase domain-containing protein</fullName>
    </recommendedName>
</protein>
<reference evidence="2 3" key="1">
    <citation type="journal article" date="2014" name="Genome Announc.">
        <title>Draft genome sequences of six enterohepatic helicobacter species isolated from humans and one from rhesus macaques.</title>
        <authorList>
            <person name="Shen Z."/>
            <person name="Sheh A."/>
            <person name="Young S.K."/>
            <person name="Abouelliel A."/>
            <person name="Ward D.V."/>
            <person name="Earl A.M."/>
            <person name="Fox J.G."/>
        </authorList>
    </citation>
    <scope>NUCLEOTIDE SEQUENCE [LARGE SCALE GENOMIC DNA]</scope>
    <source>
        <strain evidence="2 3">MIT 99-5501</strain>
    </source>
</reference>
<proteinExistence type="predicted"/>
<feature type="compositionally biased region" description="Low complexity" evidence="1">
    <location>
        <begin position="327"/>
        <end position="345"/>
    </location>
</feature>